<feature type="transmembrane region" description="Helical" evidence="8">
    <location>
        <begin position="22"/>
        <end position="45"/>
    </location>
</feature>
<dbReference type="PANTHER" id="PTHR11040:SF44">
    <property type="entry name" value="PROTEIN ZNTC-RELATED"/>
    <property type="match status" value="1"/>
</dbReference>
<evidence type="ECO:0000256" key="3">
    <source>
        <dbReference type="ARBA" id="ARBA00022448"/>
    </source>
</evidence>
<evidence type="ECO:0000256" key="2">
    <source>
        <dbReference type="ARBA" id="ARBA00006939"/>
    </source>
</evidence>
<evidence type="ECO:0000256" key="6">
    <source>
        <dbReference type="ARBA" id="ARBA00023065"/>
    </source>
</evidence>
<feature type="transmembrane region" description="Helical" evidence="8">
    <location>
        <begin position="57"/>
        <end position="76"/>
    </location>
</feature>
<comment type="similarity">
    <text evidence="2 8">Belongs to the ZIP transporter (TC 2.A.5) family.</text>
</comment>
<keyword evidence="10" id="KW-1185">Reference proteome</keyword>
<dbReference type="EMBL" id="KQ257454">
    <property type="protein sequence ID" value="KND01589.1"/>
    <property type="molecule type" value="Genomic_DNA"/>
</dbReference>
<dbReference type="Proteomes" id="UP000053201">
    <property type="component" value="Unassembled WGS sequence"/>
</dbReference>
<protein>
    <submittedName>
        <fullName evidence="9">ZIP zinc/iron transporter</fullName>
    </submittedName>
</protein>
<dbReference type="GeneID" id="27686907"/>
<dbReference type="Pfam" id="PF02535">
    <property type="entry name" value="Zip"/>
    <property type="match status" value="1"/>
</dbReference>
<dbReference type="OMA" id="DCTSHDD"/>
<dbReference type="GO" id="GO:0005385">
    <property type="term" value="F:zinc ion transmembrane transporter activity"/>
    <property type="evidence" value="ECO:0007669"/>
    <property type="project" value="InterPro"/>
</dbReference>
<name>A0A0L0HLB1_SPIPD</name>
<evidence type="ECO:0000256" key="5">
    <source>
        <dbReference type="ARBA" id="ARBA00022989"/>
    </source>
</evidence>
<dbReference type="VEuPathDB" id="FungiDB:SPPG_03387"/>
<comment type="caution">
    <text evidence="8">Lacks conserved residue(s) required for the propagation of feature annotation.</text>
</comment>
<reference evidence="9 10" key="1">
    <citation type="submission" date="2009-08" db="EMBL/GenBank/DDBJ databases">
        <title>The Genome Sequence of Spizellomyces punctatus strain DAOM BR117.</title>
        <authorList>
            <consortium name="The Broad Institute Genome Sequencing Platform"/>
            <person name="Russ C."/>
            <person name="Cuomo C."/>
            <person name="Shea T."/>
            <person name="Young S.K."/>
            <person name="Zeng Q."/>
            <person name="Koehrsen M."/>
            <person name="Haas B."/>
            <person name="Borodovsky M."/>
            <person name="Guigo R."/>
            <person name="Alvarado L."/>
            <person name="Berlin A."/>
            <person name="Bochicchio J."/>
            <person name="Borenstein D."/>
            <person name="Chapman S."/>
            <person name="Chen Z."/>
            <person name="Engels R."/>
            <person name="Freedman E."/>
            <person name="Gellesch M."/>
            <person name="Goldberg J."/>
            <person name="Griggs A."/>
            <person name="Gujja S."/>
            <person name="Heiman D."/>
            <person name="Hepburn T."/>
            <person name="Howarth C."/>
            <person name="Jen D."/>
            <person name="Larson L."/>
            <person name="Lewis B."/>
            <person name="Mehta T."/>
            <person name="Park D."/>
            <person name="Pearson M."/>
            <person name="Roberts A."/>
            <person name="Saif S."/>
            <person name="Shenoy N."/>
            <person name="Sisk P."/>
            <person name="Stolte C."/>
            <person name="Sykes S."/>
            <person name="Thomson T."/>
            <person name="Walk T."/>
            <person name="White J."/>
            <person name="Yandava C."/>
            <person name="Burger G."/>
            <person name="Gray M.W."/>
            <person name="Holland P.W.H."/>
            <person name="King N."/>
            <person name="Lang F.B.F."/>
            <person name="Roger A.J."/>
            <person name="Ruiz-Trillo I."/>
            <person name="Lander E."/>
            <person name="Nusbaum C."/>
        </authorList>
    </citation>
    <scope>NUCLEOTIDE SEQUENCE [LARGE SCALE GENOMIC DNA]</scope>
    <source>
        <strain evidence="9 10">DAOM BR117</strain>
    </source>
</reference>
<gene>
    <name evidence="9" type="ORF">SPPG_03387</name>
</gene>
<evidence type="ECO:0000256" key="7">
    <source>
        <dbReference type="ARBA" id="ARBA00023136"/>
    </source>
</evidence>
<accession>A0A0L0HLB1</accession>
<keyword evidence="4 8" id="KW-0812">Transmembrane</keyword>
<proteinExistence type="inferred from homology"/>
<feature type="transmembrane region" description="Helical" evidence="8">
    <location>
        <begin position="311"/>
        <end position="331"/>
    </location>
</feature>
<dbReference type="OrthoDB" id="448280at2759"/>
<feature type="transmembrane region" description="Helical" evidence="8">
    <location>
        <begin position="280"/>
        <end position="299"/>
    </location>
</feature>
<dbReference type="InterPro" id="IPR004698">
    <property type="entry name" value="Zn/Fe_permease_fun/pln"/>
</dbReference>
<dbReference type="PANTHER" id="PTHR11040">
    <property type="entry name" value="ZINC/IRON TRANSPORTER"/>
    <property type="match status" value="1"/>
</dbReference>
<keyword evidence="5 8" id="KW-1133">Transmembrane helix</keyword>
<feature type="transmembrane region" description="Helical" evidence="8">
    <location>
        <begin position="96"/>
        <end position="120"/>
    </location>
</feature>
<dbReference type="AlphaFoldDB" id="A0A0L0HLB1"/>
<dbReference type="GO" id="GO:0005886">
    <property type="term" value="C:plasma membrane"/>
    <property type="evidence" value="ECO:0007669"/>
    <property type="project" value="TreeGrafter"/>
</dbReference>
<feature type="transmembrane region" description="Helical" evidence="8">
    <location>
        <begin position="240"/>
        <end position="260"/>
    </location>
</feature>
<sequence>MDAPDNAADPCAAEVEGEYNMALHIAAIFIIMALSFLGTMLPILGRRTAKEKLPFQCLKLFGAGVILATAFIHMLMPAQMQLTDPCLPAHFQDYSAWAGAIALLGAFFAHFMQYSAMVILHHGKHKASDTSTTAYANDVRTRTLERGQPEPHMIHQYANSHADEAHVHSLILADAEKTVMTYVLELGIASHSIIIGVTLGAAREEFKGLLIALCFHQFFEGLAVSTVVMDADLKKKMIAIGMVLFYSLTTPVGIIIGIALNHNYHENATQALISTGVLDALSAGILLYDGLVNIVVPHFQAQTWRTASKETLLHFFFLWLGALAMAIIGRWA</sequence>
<organism evidence="9 10">
    <name type="scientific">Spizellomyces punctatus (strain DAOM BR117)</name>
    <dbReference type="NCBI Taxonomy" id="645134"/>
    <lineage>
        <taxon>Eukaryota</taxon>
        <taxon>Fungi</taxon>
        <taxon>Fungi incertae sedis</taxon>
        <taxon>Chytridiomycota</taxon>
        <taxon>Chytridiomycota incertae sedis</taxon>
        <taxon>Chytridiomycetes</taxon>
        <taxon>Spizellomycetales</taxon>
        <taxon>Spizellomycetaceae</taxon>
        <taxon>Spizellomyces</taxon>
    </lineage>
</organism>
<keyword evidence="3 8" id="KW-0813">Transport</keyword>
<evidence type="ECO:0000256" key="8">
    <source>
        <dbReference type="RuleBase" id="RU362088"/>
    </source>
</evidence>
<dbReference type="NCBIfam" id="TIGR00820">
    <property type="entry name" value="zip"/>
    <property type="match status" value="1"/>
</dbReference>
<evidence type="ECO:0000256" key="1">
    <source>
        <dbReference type="ARBA" id="ARBA00004141"/>
    </source>
</evidence>
<evidence type="ECO:0000256" key="4">
    <source>
        <dbReference type="ARBA" id="ARBA00022692"/>
    </source>
</evidence>
<evidence type="ECO:0000313" key="9">
    <source>
        <dbReference type="EMBL" id="KND01589.1"/>
    </source>
</evidence>
<keyword evidence="7 8" id="KW-0472">Membrane</keyword>
<dbReference type="STRING" id="645134.A0A0L0HLB1"/>
<dbReference type="eggNOG" id="KOG1558">
    <property type="taxonomic scope" value="Eukaryota"/>
</dbReference>
<dbReference type="InParanoid" id="A0A0L0HLB1"/>
<keyword evidence="6 8" id="KW-0406">Ion transport</keyword>
<comment type="subcellular location">
    <subcellularLocation>
        <location evidence="1 8">Membrane</location>
        <topology evidence="1 8">Multi-pass membrane protein</topology>
    </subcellularLocation>
</comment>
<dbReference type="RefSeq" id="XP_016609628.1">
    <property type="nucleotide sequence ID" value="XM_016751656.1"/>
</dbReference>
<dbReference type="FunCoup" id="A0A0L0HLB1">
    <property type="interactions" value="219"/>
</dbReference>
<dbReference type="InterPro" id="IPR003689">
    <property type="entry name" value="ZIP"/>
</dbReference>
<evidence type="ECO:0000313" key="10">
    <source>
        <dbReference type="Proteomes" id="UP000053201"/>
    </source>
</evidence>